<evidence type="ECO:0000256" key="2">
    <source>
        <dbReference type="SAM" id="Phobius"/>
    </source>
</evidence>
<dbReference type="EMBL" id="WLYK01000001">
    <property type="protein sequence ID" value="MTD12803.1"/>
    <property type="molecule type" value="Genomic_DNA"/>
</dbReference>
<evidence type="ECO:0000313" key="4">
    <source>
        <dbReference type="Proteomes" id="UP000460221"/>
    </source>
</evidence>
<name>A0A7K1FHP5_9ACTN</name>
<feature type="region of interest" description="Disordered" evidence="1">
    <location>
        <begin position="81"/>
        <end position="121"/>
    </location>
</feature>
<keyword evidence="2" id="KW-0812">Transmembrane</keyword>
<dbReference type="Proteomes" id="UP000460221">
    <property type="component" value="Unassembled WGS sequence"/>
</dbReference>
<evidence type="ECO:0000256" key="1">
    <source>
        <dbReference type="SAM" id="MobiDB-lite"/>
    </source>
</evidence>
<keyword evidence="2" id="KW-1133">Transmembrane helix</keyword>
<reference evidence="3 4" key="1">
    <citation type="submission" date="2019-11" db="EMBL/GenBank/DDBJ databases">
        <authorList>
            <person name="Jiang L.-Q."/>
        </authorList>
    </citation>
    <scope>NUCLEOTIDE SEQUENCE [LARGE SCALE GENOMIC DNA]</scope>
    <source>
        <strain evidence="3 4">YIM 132087</strain>
    </source>
</reference>
<gene>
    <name evidence="3" type="ORF">GIS00_02440</name>
</gene>
<organism evidence="3 4">
    <name type="scientific">Nakamurella alba</name>
    <dbReference type="NCBI Taxonomy" id="2665158"/>
    <lineage>
        <taxon>Bacteria</taxon>
        <taxon>Bacillati</taxon>
        <taxon>Actinomycetota</taxon>
        <taxon>Actinomycetes</taxon>
        <taxon>Nakamurellales</taxon>
        <taxon>Nakamurellaceae</taxon>
        <taxon>Nakamurella</taxon>
    </lineage>
</organism>
<keyword evidence="4" id="KW-1185">Reference proteome</keyword>
<comment type="caution">
    <text evidence="3">The sequence shown here is derived from an EMBL/GenBank/DDBJ whole genome shotgun (WGS) entry which is preliminary data.</text>
</comment>
<keyword evidence="2" id="KW-0472">Membrane</keyword>
<sequence>MITDDRLGALLSSDGERFRRDFVVPDLPEEPGRDVRTSRWIRPLAAAAAILVVGSVTWVIAANRSGPGTQGTTPVTLNVPPSASTGAATTISGPAFDPGTVPPAPSESTLPTATEPARTPGETPVVQAFAGQPTPTVEYDGRTLFLEAVLPAPELAVDTARPGWIRFSRYSGTGSPCYPRVVVFAEQDGTTVTVYYAFYAEATDPMPECDAMAIGGVSEATLPYPLVGATVVDGETGTPVQTFDLADAPMPTYIPNGYTAGGGYSVYEGDRMMVGTEFSLRAWPTISVDWSRSPTELTPSDIIDSREIGNNGIHVVNPGRNCVMTDPESEAALYRQVCVPLDRYKPDLTDQIIMVFESLQ</sequence>
<feature type="compositionally biased region" description="Polar residues" evidence="1">
    <location>
        <begin position="81"/>
        <end position="92"/>
    </location>
</feature>
<dbReference type="AlphaFoldDB" id="A0A7K1FHP5"/>
<accession>A0A7K1FHP5</accession>
<protein>
    <submittedName>
        <fullName evidence="3">Uncharacterized protein</fullName>
    </submittedName>
</protein>
<feature type="transmembrane region" description="Helical" evidence="2">
    <location>
        <begin position="40"/>
        <end position="61"/>
    </location>
</feature>
<proteinExistence type="predicted"/>
<dbReference type="RefSeq" id="WP_154766797.1">
    <property type="nucleotide sequence ID" value="NZ_WLYK01000001.1"/>
</dbReference>
<evidence type="ECO:0000313" key="3">
    <source>
        <dbReference type="EMBL" id="MTD12803.1"/>
    </source>
</evidence>